<evidence type="ECO:0000256" key="2">
    <source>
        <dbReference type="SAM" id="Phobius"/>
    </source>
</evidence>
<organism evidence="4 5">
    <name type="scientific">Seiridium unicorne</name>
    <dbReference type="NCBI Taxonomy" id="138068"/>
    <lineage>
        <taxon>Eukaryota</taxon>
        <taxon>Fungi</taxon>
        <taxon>Dikarya</taxon>
        <taxon>Ascomycota</taxon>
        <taxon>Pezizomycotina</taxon>
        <taxon>Sordariomycetes</taxon>
        <taxon>Xylariomycetidae</taxon>
        <taxon>Amphisphaeriales</taxon>
        <taxon>Sporocadaceae</taxon>
        <taxon>Seiridium</taxon>
    </lineage>
</organism>
<keyword evidence="2" id="KW-1133">Transmembrane helix</keyword>
<keyword evidence="2" id="KW-0472">Membrane</keyword>
<feature type="chain" id="PRO_5046027725" evidence="3">
    <location>
        <begin position="21"/>
        <end position="453"/>
    </location>
</feature>
<gene>
    <name evidence="4" type="ORF">SUNI508_10135</name>
</gene>
<feature type="transmembrane region" description="Helical" evidence="2">
    <location>
        <begin position="399"/>
        <end position="418"/>
    </location>
</feature>
<name>A0ABR2UMG7_9PEZI</name>
<comment type="caution">
    <text evidence="4">The sequence shown here is derived from an EMBL/GenBank/DDBJ whole genome shotgun (WGS) entry which is preliminary data.</text>
</comment>
<feature type="signal peptide" evidence="3">
    <location>
        <begin position="1"/>
        <end position="20"/>
    </location>
</feature>
<sequence length="453" mass="48486">MLVAQVLLTILAVFTVVVLGFQGGYGGGTAVKSNTSMPPTLHEVMAMLAQIVKREEGPSAFVPNVSTALFPALGIDDTYLIDCKEEFTKSFVCWYYNNTRCSSSMLDSEDQSCIDQCTCREISQANGKNVVNPHPDTSDAYGVVRGTKMTKTDHSPEDSSITTNNNASPTDPEGLEVVTVIDTVQLELLEKPAQTAKSGPSAGNSNGIFDNDDISKRSSGDDIRDSAFYCGSFDFTEECSVLGTECSEEGIVSSSEACRKLCYCRIWDTSDPPIKDIDSRKRHSGTQNGHLSCDSKNMEYECVAQGAACTPGGVMEFTRPQYVQPGLISQALKAFSIVSIATGSADVLFGIRMIATKPEESALKPATVSLMDSQLRFLGAMWAGYGMILWWASNNLVSRRVPLAVLGGVMFLGGLGRAASGLSHGMAATWVKVATAVELVGPGLVYLLAFAVK</sequence>
<reference evidence="4 5" key="1">
    <citation type="journal article" date="2024" name="J. Plant Pathol.">
        <title>Sequence and assembly of the genome of Seiridium unicorne, isolate CBS 538.82, causal agent of cypress canker disease.</title>
        <authorList>
            <person name="Scali E."/>
            <person name="Rocca G.D."/>
            <person name="Danti R."/>
            <person name="Garbelotto M."/>
            <person name="Barberini S."/>
            <person name="Baroncelli R."/>
            <person name="Emiliani G."/>
        </authorList>
    </citation>
    <scope>NUCLEOTIDE SEQUENCE [LARGE SCALE GENOMIC DNA]</scope>
    <source>
        <strain evidence="4 5">BM-138-508</strain>
    </source>
</reference>
<proteinExistence type="predicted"/>
<dbReference type="Pfam" id="PF14248">
    <property type="entry name" value="DUF4345"/>
    <property type="match status" value="1"/>
</dbReference>
<evidence type="ECO:0000256" key="1">
    <source>
        <dbReference type="SAM" id="MobiDB-lite"/>
    </source>
</evidence>
<accession>A0ABR2UMG7</accession>
<feature type="transmembrane region" description="Helical" evidence="2">
    <location>
        <begin position="430"/>
        <end position="452"/>
    </location>
</feature>
<keyword evidence="5" id="KW-1185">Reference proteome</keyword>
<dbReference type="EMBL" id="JARVKF010000412">
    <property type="protein sequence ID" value="KAK9415835.1"/>
    <property type="molecule type" value="Genomic_DNA"/>
</dbReference>
<evidence type="ECO:0000313" key="5">
    <source>
        <dbReference type="Proteomes" id="UP001408356"/>
    </source>
</evidence>
<evidence type="ECO:0000256" key="3">
    <source>
        <dbReference type="SAM" id="SignalP"/>
    </source>
</evidence>
<feature type="region of interest" description="Disordered" evidence="1">
    <location>
        <begin position="193"/>
        <end position="217"/>
    </location>
</feature>
<feature type="transmembrane region" description="Helical" evidence="2">
    <location>
        <begin position="375"/>
        <end position="393"/>
    </location>
</feature>
<dbReference type="Proteomes" id="UP001408356">
    <property type="component" value="Unassembled WGS sequence"/>
</dbReference>
<dbReference type="InterPro" id="IPR025597">
    <property type="entry name" value="DUF4345"/>
</dbReference>
<feature type="compositionally biased region" description="Polar residues" evidence="1">
    <location>
        <begin position="195"/>
        <end position="208"/>
    </location>
</feature>
<feature type="region of interest" description="Disordered" evidence="1">
    <location>
        <begin position="148"/>
        <end position="174"/>
    </location>
</feature>
<feature type="compositionally biased region" description="Polar residues" evidence="1">
    <location>
        <begin position="158"/>
        <end position="169"/>
    </location>
</feature>
<evidence type="ECO:0000313" key="4">
    <source>
        <dbReference type="EMBL" id="KAK9415835.1"/>
    </source>
</evidence>
<keyword evidence="2" id="KW-0812">Transmembrane</keyword>
<protein>
    <submittedName>
        <fullName evidence="4">DUF4345 domain-containing protein</fullName>
    </submittedName>
</protein>
<keyword evidence="3" id="KW-0732">Signal</keyword>